<keyword evidence="2" id="KW-0342">GTP-binding</keyword>
<feature type="compositionally biased region" description="Gly residues" evidence="3">
    <location>
        <begin position="362"/>
        <end position="373"/>
    </location>
</feature>
<keyword evidence="5" id="KW-1185">Reference proteome</keyword>
<evidence type="ECO:0000256" key="1">
    <source>
        <dbReference type="ARBA" id="ARBA00022741"/>
    </source>
</evidence>
<evidence type="ECO:0000313" key="5">
    <source>
        <dbReference type="Proteomes" id="UP000789572"/>
    </source>
</evidence>
<dbReference type="EMBL" id="CAJVPJ010001060">
    <property type="protein sequence ID" value="CAG8573362.1"/>
    <property type="molecule type" value="Genomic_DNA"/>
</dbReference>
<dbReference type="SUPFAM" id="SSF52540">
    <property type="entry name" value="P-loop containing nucleoside triphosphate hydrolases"/>
    <property type="match status" value="1"/>
</dbReference>
<dbReference type="GO" id="GO:0005525">
    <property type="term" value="F:GTP binding"/>
    <property type="evidence" value="ECO:0007669"/>
    <property type="project" value="UniProtKB-KW"/>
</dbReference>
<accession>A0A9N9G1P4</accession>
<feature type="region of interest" description="Disordered" evidence="3">
    <location>
        <begin position="236"/>
        <end position="255"/>
    </location>
</feature>
<dbReference type="Pfam" id="PF00071">
    <property type="entry name" value="Ras"/>
    <property type="match status" value="1"/>
</dbReference>
<gene>
    <name evidence="4" type="ORF">POCULU_LOCUS6108</name>
</gene>
<reference evidence="4" key="1">
    <citation type="submission" date="2021-06" db="EMBL/GenBank/DDBJ databases">
        <authorList>
            <person name="Kallberg Y."/>
            <person name="Tangrot J."/>
            <person name="Rosling A."/>
        </authorList>
    </citation>
    <scope>NUCLEOTIDE SEQUENCE</scope>
    <source>
        <strain evidence="4">IA702</strain>
    </source>
</reference>
<proteinExistence type="predicted"/>
<sequence length="373" mass="41081">MLCHNEPLRNPTWTIGCSIEIKLYTHTRLQKPYFIEFIDISGSSKHTSSRNMFYHQVNGIILVHDVSNRKSYYNLWRWIAEMLHSEAYKDNEKSSASGGIKKNEYDFELQIGERSANVPILVVGTKADLVKQELTGRQRRYSIVEEYASEKFDAFFDTVIDKKYHFVSDHSISPSLATHNPYTSPPLTSREEVRRRGLSIGNGTVGGGVPGTPVFGSMSGGGNGGGVNVSRLEKDLGSPKKNTWGNALSPKQIRNAGMYTSQTLAEDPLPLRPMSSPSPSPATLRPQYATPYNHYPQSQYAHPNQPLRSESMSLRTSSSASSLRQLYNNTNNQRRGSTVAEVAIHPLGSNGGNRPGTYWVGAGNGNGGNGGGR</sequence>
<dbReference type="InterPro" id="IPR001806">
    <property type="entry name" value="Small_GTPase"/>
</dbReference>
<dbReference type="PANTHER" id="PTHR24073">
    <property type="entry name" value="DRAB5-RELATED"/>
    <property type="match status" value="1"/>
</dbReference>
<dbReference type="AlphaFoldDB" id="A0A9N9G1P4"/>
<evidence type="ECO:0000256" key="3">
    <source>
        <dbReference type="SAM" id="MobiDB-lite"/>
    </source>
</evidence>
<dbReference type="Proteomes" id="UP000789572">
    <property type="component" value="Unassembled WGS sequence"/>
</dbReference>
<feature type="region of interest" description="Disordered" evidence="3">
    <location>
        <begin position="267"/>
        <end position="322"/>
    </location>
</feature>
<dbReference type="PROSITE" id="PS51419">
    <property type="entry name" value="RAB"/>
    <property type="match status" value="1"/>
</dbReference>
<feature type="compositionally biased region" description="Low complexity" evidence="3">
    <location>
        <begin position="307"/>
        <end position="322"/>
    </location>
</feature>
<comment type="caution">
    <text evidence="4">The sequence shown here is derived from an EMBL/GenBank/DDBJ whole genome shotgun (WGS) entry which is preliminary data.</text>
</comment>
<dbReference type="GO" id="GO:0003924">
    <property type="term" value="F:GTPase activity"/>
    <property type="evidence" value="ECO:0007669"/>
    <property type="project" value="InterPro"/>
</dbReference>
<organism evidence="4 5">
    <name type="scientific">Paraglomus occultum</name>
    <dbReference type="NCBI Taxonomy" id="144539"/>
    <lineage>
        <taxon>Eukaryota</taxon>
        <taxon>Fungi</taxon>
        <taxon>Fungi incertae sedis</taxon>
        <taxon>Mucoromycota</taxon>
        <taxon>Glomeromycotina</taxon>
        <taxon>Glomeromycetes</taxon>
        <taxon>Paraglomerales</taxon>
        <taxon>Paraglomeraceae</taxon>
        <taxon>Paraglomus</taxon>
    </lineage>
</organism>
<protein>
    <submittedName>
        <fullName evidence="4">2227_t:CDS:1</fullName>
    </submittedName>
</protein>
<name>A0A9N9G1P4_9GLOM</name>
<dbReference type="OrthoDB" id="8954335at2759"/>
<keyword evidence="1" id="KW-0547">Nucleotide-binding</keyword>
<feature type="region of interest" description="Disordered" evidence="3">
    <location>
        <begin position="345"/>
        <end position="373"/>
    </location>
</feature>
<dbReference type="Gene3D" id="3.40.50.300">
    <property type="entry name" value="P-loop containing nucleotide triphosphate hydrolases"/>
    <property type="match status" value="1"/>
</dbReference>
<dbReference type="InterPro" id="IPR027417">
    <property type="entry name" value="P-loop_NTPase"/>
</dbReference>
<evidence type="ECO:0000313" key="4">
    <source>
        <dbReference type="EMBL" id="CAG8573362.1"/>
    </source>
</evidence>
<evidence type="ECO:0000256" key="2">
    <source>
        <dbReference type="ARBA" id="ARBA00023134"/>
    </source>
</evidence>